<organism evidence="1 2">
    <name type="scientific">Diceros bicornis minor</name>
    <name type="common">South-central black rhinoceros</name>
    <dbReference type="NCBI Taxonomy" id="77932"/>
    <lineage>
        <taxon>Eukaryota</taxon>
        <taxon>Metazoa</taxon>
        <taxon>Chordata</taxon>
        <taxon>Craniata</taxon>
        <taxon>Vertebrata</taxon>
        <taxon>Euteleostomi</taxon>
        <taxon>Mammalia</taxon>
        <taxon>Eutheria</taxon>
        <taxon>Laurasiatheria</taxon>
        <taxon>Perissodactyla</taxon>
        <taxon>Rhinocerotidae</taxon>
        <taxon>Diceros</taxon>
    </lineage>
</organism>
<comment type="caution">
    <text evidence="1">The sequence shown here is derived from an EMBL/GenBank/DDBJ whole genome shotgun (WGS) entry which is preliminary data.</text>
</comment>
<protein>
    <submittedName>
        <fullName evidence="1">Uncharacterized protein</fullName>
    </submittedName>
</protein>
<dbReference type="EMBL" id="JACDTQ010002022">
    <property type="protein sequence ID" value="KAF5920526.1"/>
    <property type="molecule type" value="Genomic_DNA"/>
</dbReference>
<sequence length="9" mass="1092">MRQMLPFLG</sequence>
<dbReference type="Proteomes" id="UP000551758">
    <property type="component" value="Unassembled WGS sequence"/>
</dbReference>
<reference evidence="1 2" key="1">
    <citation type="journal article" date="2020" name="Mol. Biol. Evol.">
        <title>Interspecific Gene Flow and the Evolution of Specialization in Black and White Rhinoceros.</title>
        <authorList>
            <person name="Moodley Y."/>
            <person name="Westbury M.V."/>
            <person name="Russo I.M."/>
            <person name="Gopalakrishnan S."/>
            <person name="Rakotoarivelo A."/>
            <person name="Olsen R.A."/>
            <person name="Prost S."/>
            <person name="Tunstall T."/>
            <person name="Ryder O.A."/>
            <person name="Dalen L."/>
            <person name="Bruford M.W."/>
        </authorList>
    </citation>
    <scope>NUCLEOTIDE SEQUENCE [LARGE SCALE GENOMIC DNA]</scope>
    <source>
        <strain evidence="1">SBR-YM</strain>
        <tissue evidence="1">Skin</tissue>
    </source>
</reference>
<proteinExistence type="predicted"/>
<evidence type="ECO:0000313" key="2">
    <source>
        <dbReference type="Proteomes" id="UP000551758"/>
    </source>
</evidence>
<gene>
    <name evidence="1" type="ORF">HPG69_009780</name>
</gene>
<keyword evidence="2" id="KW-1185">Reference proteome</keyword>
<name>A0A7J7EYK0_DICBM</name>
<accession>A0A7J7EYK0</accession>
<evidence type="ECO:0000313" key="1">
    <source>
        <dbReference type="EMBL" id="KAF5920526.1"/>
    </source>
</evidence>